<organism evidence="1 2">
    <name type="scientific">Channa striata</name>
    <name type="common">Snakehead murrel</name>
    <name type="synonym">Ophicephalus striatus</name>
    <dbReference type="NCBI Taxonomy" id="64152"/>
    <lineage>
        <taxon>Eukaryota</taxon>
        <taxon>Metazoa</taxon>
        <taxon>Chordata</taxon>
        <taxon>Craniata</taxon>
        <taxon>Vertebrata</taxon>
        <taxon>Euteleostomi</taxon>
        <taxon>Actinopterygii</taxon>
        <taxon>Neopterygii</taxon>
        <taxon>Teleostei</taxon>
        <taxon>Neoteleostei</taxon>
        <taxon>Acanthomorphata</taxon>
        <taxon>Anabantaria</taxon>
        <taxon>Anabantiformes</taxon>
        <taxon>Channoidei</taxon>
        <taxon>Channidae</taxon>
        <taxon>Channa</taxon>
    </lineage>
</organism>
<protein>
    <submittedName>
        <fullName evidence="1">Uncharacterized protein</fullName>
    </submittedName>
</protein>
<dbReference type="Proteomes" id="UP001187415">
    <property type="component" value="Unassembled WGS sequence"/>
</dbReference>
<accession>A0AA88N335</accession>
<evidence type="ECO:0000313" key="2">
    <source>
        <dbReference type="Proteomes" id="UP001187415"/>
    </source>
</evidence>
<evidence type="ECO:0000313" key="1">
    <source>
        <dbReference type="EMBL" id="KAK2847501.1"/>
    </source>
</evidence>
<proteinExistence type="predicted"/>
<keyword evidence="2" id="KW-1185">Reference proteome</keyword>
<sequence>MSNASFWGNRKDDSDFLEKCKHDIAERHTFIEGLLDYWEGMMLPEDPRYEHGSTNPVRYMREMLALCLATEDYARSFLVILKTVNPYLFEDLVERGPQGKMVKVKSVLREQGMEEDVLHQSILNPENHGWIASSSIMSTLDVLIRHDLILDRGDVRGHAAHG</sequence>
<dbReference type="AlphaFoldDB" id="A0AA88N335"/>
<name>A0AA88N335_CHASR</name>
<dbReference type="EMBL" id="JAUPFM010000007">
    <property type="protein sequence ID" value="KAK2847501.1"/>
    <property type="molecule type" value="Genomic_DNA"/>
</dbReference>
<gene>
    <name evidence="1" type="ORF">Q5P01_010500</name>
</gene>
<reference evidence="1" key="1">
    <citation type="submission" date="2023-07" db="EMBL/GenBank/DDBJ databases">
        <title>Chromosome-level Genome Assembly of Striped Snakehead (Channa striata).</title>
        <authorList>
            <person name="Liu H."/>
        </authorList>
    </citation>
    <scope>NUCLEOTIDE SEQUENCE</scope>
    <source>
        <strain evidence="1">Gz</strain>
        <tissue evidence="1">Muscle</tissue>
    </source>
</reference>
<comment type="caution">
    <text evidence="1">The sequence shown here is derived from an EMBL/GenBank/DDBJ whole genome shotgun (WGS) entry which is preliminary data.</text>
</comment>